<evidence type="ECO:0000256" key="2">
    <source>
        <dbReference type="SAM" id="Phobius"/>
    </source>
</evidence>
<name>A0A067SXA9_GALM3</name>
<feature type="compositionally biased region" description="Basic and acidic residues" evidence="1">
    <location>
        <begin position="159"/>
        <end position="168"/>
    </location>
</feature>
<accession>A0A067SXA9</accession>
<dbReference type="EMBL" id="KL142380">
    <property type="protein sequence ID" value="KDR75570.1"/>
    <property type="molecule type" value="Genomic_DNA"/>
</dbReference>
<gene>
    <name evidence="3" type="ORF">GALMADRAFT_140205</name>
</gene>
<feature type="transmembrane region" description="Helical" evidence="2">
    <location>
        <begin position="112"/>
        <end position="130"/>
    </location>
</feature>
<proteinExistence type="predicted"/>
<keyword evidence="4" id="KW-1185">Reference proteome</keyword>
<evidence type="ECO:0000313" key="4">
    <source>
        <dbReference type="Proteomes" id="UP000027222"/>
    </source>
</evidence>
<keyword evidence="2" id="KW-0472">Membrane</keyword>
<protein>
    <recommendedName>
        <fullName evidence="5">Integral membrane protein</fullName>
    </recommendedName>
</protein>
<sequence>MILITTFDCRGSPWWQLDLSRCINFKGPFAGGAVVIGFIIDFSSDIILIAAPLYMLRNIAFPSAQRILILVLFSSSVMTLLASVLYCGLYFGASRSGPDSRLLYTMMGHLQVSISLLACNLLVVVMLIYNQVRRWFYLPRPLREPPLGTHQTTTTLGFEDSRPTDPESRSLSTLTLTSISEHSGSYANSTNQEVPSNEVTELHHWLAAKSGKSTNPGPLP</sequence>
<dbReference type="HOGENOM" id="CLU_1256095_0_0_1"/>
<organism evidence="3 4">
    <name type="scientific">Galerina marginata (strain CBS 339.88)</name>
    <dbReference type="NCBI Taxonomy" id="685588"/>
    <lineage>
        <taxon>Eukaryota</taxon>
        <taxon>Fungi</taxon>
        <taxon>Dikarya</taxon>
        <taxon>Basidiomycota</taxon>
        <taxon>Agaricomycotina</taxon>
        <taxon>Agaricomycetes</taxon>
        <taxon>Agaricomycetidae</taxon>
        <taxon>Agaricales</taxon>
        <taxon>Agaricineae</taxon>
        <taxon>Strophariaceae</taxon>
        <taxon>Galerina</taxon>
    </lineage>
</organism>
<feature type="transmembrane region" description="Helical" evidence="2">
    <location>
        <begin position="29"/>
        <end position="55"/>
    </location>
</feature>
<dbReference type="AlphaFoldDB" id="A0A067SXA9"/>
<keyword evidence="2" id="KW-1133">Transmembrane helix</keyword>
<reference evidence="4" key="1">
    <citation type="journal article" date="2014" name="Proc. Natl. Acad. Sci. U.S.A.">
        <title>Extensive sampling of basidiomycete genomes demonstrates inadequacy of the white-rot/brown-rot paradigm for wood decay fungi.</title>
        <authorList>
            <person name="Riley R."/>
            <person name="Salamov A.A."/>
            <person name="Brown D.W."/>
            <person name="Nagy L.G."/>
            <person name="Floudas D."/>
            <person name="Held B.W."/>
            <person name="Levasseur A."/>
            <person name="Lombard V."/>
            <person name="Morin E."/>
            <person name="Otillar R."/>
            <person name="Lindquist E.A."/>
            <person name="Sun H."/>
            <person name="LaButti K.M."/>
            <person name="Schmutz J."/>
            <person name="Jabbour D."/>
            <person name="Luo H."/>
            <person name="Baker S.E."/>
            <person name="Pisabarro A.G."/>
            <person name="Walton J.D."/>
            <person name="Blanchette R.A."/>
            <person name="Henrissat B."/>
            <person name="Martin F."/>
            <person name="Cullen D."/>
            <person name="Hibbett D.S."/>
            <person name="Grigoriev I.V."/>
        </authorList>
    </citation>
    <scope>NUCLEOTIDE SEQUENCE [LARGE SCALE GENOMIC DNA]</scope>
    <source>
        <strain evidence="4">CBS 339.88</strain>
    </source>
</reference>
<feature type="transmembrane region" description="Helical" evidence="2">
    <location>
        <begin position="67"/>
        <end position="92"/>
    </location>
</feature>
<dbReference type="Proteomes" id="UP000027222">
    <property type="component" value="Unassembled WGS sequence"/>
</dbReference>
<evidence type="ECO:0008006" key="5">
    <source>
        <dbReference type="Google" id="ProtNLM"/>
    </source>
</evidence>
<keyword evidence="2" id="KW-0812">Transmembrane</keyword>
<evidence type="ECO:0000256" key="1">
    <source>
        <dbReference type="SAM" id="MobiDB-lite"/>
    </source>
</evidence>
<dbReference type="STRING" id="685588.A0A067SXA9"/>
<dbReference type="OrthoDB" id="3229610at2759"/>
<feature type="region of interest" description="Disordered" evidence="1">
    <location>
        <begin position="148"/>
        <end position="172"/>
    </location>
</feature>
<evidence type="ECO:0000313" key="3">
    <source>
        <dbReference type="EMBL" id="KDR75570.1"/>
    </source>
</evidence>